<accession>A0A7I7T4T7</accession>
<name>A0A7I7T4T7_9MYCO</name>
<sequence length="118" mass="12253">MTVCPSVDITGGTPERLSVDLDALTQSATNVTGHGDDLQASQTGASTRISAATGGWRGTSAQALANRMAKWNIRTTELVTAVGEHAQSLHTCATVFAANEQANSQNLRDVASQLPNST</sequence>
<protein>
    <recommendedName>
        <fullName evidence="3">WXG100 family type VII secretion target</fullName>
    </recommendedName>
</protein>
<evidence type="ECO:0008006" key="3">
    <source>
        <dbReference type="Google" id="ProtNLM"/>
    </source>
</evidence>
<reference evidence="1 2" key="1">
    <citation type="journal article" date="2019" name="Emerg. Microbes Infect.">
        <title>Comprehensive subspecies identification of 175 nontuberculous mycobacteria species based on 7547 genomic profiles.</title>
        <authorList>
            <person name="Matsumoto Y."/>
            <person name="Kinjo T."/>
            <person name="Motooka D."/>
            <person name="Nabeya D."/>
            <person name="Jung N."/>
            <person name="Uechi K."/>
            <person name="Horii T."/>
            <person name="Iida T."/>
            <person name="Fujita J."/>
            <person name="Nakamura S."/>
        </authorList>
    </citation>
    <scope>NUCLEOTIDE SEQUENCE [LARGE SCALE GENOMIC DNA]</scope>
    <source>
        <strain evidence="1 2">JCM 30396</strain>
    </source>
</reference>
<evidence type="ECO:0000313" key="2">
    <source>
        <dbReference type="Proteomes" id="UP000467148"/>
    </source>
</evidence>
<dbReference type="SUPFAM" id="SSF140453">
    <property type="entry name" value="EsxAB dimer-like"/>
    <property type="match status" value="1"/>
</dbReference>
<dbReference type="Proteomes" id="UP000467148">
    <property type="component" value="Chromosome"/>
</dbReference>
<dbReference type="KEGG" id="mhev:MHEL_13690"/>
<dbReference type="AlphaFoldDB" id="A0A7I7T4T7"/>
<keyword evidence="2" id="KW-1185">Reference proteome</keyword>
<gene>
    <name evidence="1" type="ORF">MHEL_13690</name>
</gene>
<dbReference type="InterPro" id="IPR036689">
    <property type="entry name" value="ESAT-6-like_sf"/>
</dbReference>
<dbReference type="RefSeq" id="WP_163746822.1">
    <property type="nucleotide sequence ID" value="NZ_AP022596.1"/>
</dbReference>
<proteinExistence type="predicted"/>
<dbReference type="InterPro" id="IPR010310">
    <property type="entry name" value="T7SS_ESAT-6-like"/>
</dbReference>
<dbReference type="Pfam" id="PF06013">
    <property type="entry name" value="WXG100"/>
    <property type="match status" value="1"/>
</dbReference>
<evidence type="ECO:0000313" key="1">
    <source>
        <dbReference type="EMBL" id="BBY63126.1"/>
    </source>
</evidence>
<dbReference type="EMBL" id="AP022596">
    <property type="protein sequence ID" value="BBY63126.1"/>
    <property type="molecule type" value="Genomic_DNA"/>
</dbReference>
<organism evidence="1 2">
    <name type="scientific">Mycolicibacterium helvum</name>
    <dbReference type="NCBI Taxonomy" id="1534349"/>
    <lineage>
        <taxon>Bacteria</taxon>
        <taxon>Bacillati</taxon>
        <taxon>Actinomycetota</taxon>
        <taxon>Actinomycetes</taxon>
        <taxon>Mycobacteriales</taxon>
        <taxon>Mycobacteriaceae</taxon>
        <taxon>Mycolicibacterium</taxon>
    </lineage>
</organism>
<dbReference type="Gene3D" id="1.10.287.1060">
    <property type="entry name" value="ESAT-6-like"/>
    <property type="match status" value="1"/>
</dbReference>